<dbReference type="OrthoDB" id="2119228at2759"/>
<keyword evidence="1" id="KW-0732">Signal</keyword>
<dbReference type="AlphaFoldDB" id="A0A9P4LII3"/>
<evidence type="ECO:0000313" key="3">
    <source>
        <dbReference type="Proteomes" id="UP000799777"/>
    </source>
</evidence>
<organism evidence="2 3">
    <name type="scientific">Setomelanomma holmii</name>
    <dbReference type="NCBI Taxonomy" id="210430"/>
    <lineage>
        <taxon>Eukaryota</taxon>
        <taxon>Fungi</taxon>
        <taxon>Dikarya</taxon>
        <taxon>Ascomycota</taxon>
        <taxon>Pezizomycotina</taxon>
        <taxon>Dothideomycetes</taxon>
        <taxon>Pleosporomycetidae</taxon>
        <taxon>Pleosporales</taxon>
        <taxon>Pleosporineae</taxon>
        <taxon>Phaeosphaeriaceae</taxon>
        <taxon>Setomelanomma</taxon>
    </lineage>
</organism>
<comment type="caution">
    <text evidence="2">The sequence shown here is derived from an EMBL/GenBank/DDBJ whole genome shotgun (WGS) entry which is preliminary data.</text>
</comment>
<proteinExistence type="predicted"/>
<evidence type="ECO:0000313" key="2">
    <source>
        <dbReference type="EMBL" id="KAF2028021.1"/>
    </source>
</evidence>
<feature type="chain" id="PRO_5040171874" evidence="1">
    <location>
        <begin position="24"/>
        <end position="329"/>
    </location>
</feature>
<name>A0A9P4LII3_9PLEO</name>
<feature type="signal peptide" evidence="1">
    <location>
        <begin position="1"/>
        <end position="23"/>
    </location>
</feature>
<dbReference type="EMBL" id="ML978218">
    <property type="protein sequence ID" value="KAF2028021.1"/>
    <property type="molecule type" value="Genomic_DNA"/>
</dbReference>
<keyword evidence="3" id="KW-1185">Reference proteome</keyword>
<protein>
    <submittedName>
        <fullName evidence="2">Uncharacterized protein</fullName>
    </submittedName>
</protein>
<gene>
    <name evidence="2" type="ORF">EK21DRAFT_90982</name>
</gene>
<sequence length="329" mass="35949">MHFPQYQSAFAAALLLSAPGAQALPAVLSSAISTVKSTVEARGFNGMGPVMLFLAVKEYLQDQNAYDPSVPDKCNLYVETTSGANCRTLINCKMDDKSYEALPGWNVCYLGGRQYFTRPEIGDFSIQFTKAGGVDGNKEDGLHNPVFQFANLNNWEPMNVQDILDNSKGQHGNLCKKTHVIGTETISWECGIPKIGTAAFGLSIFKPVDPAPGFTPGWCTMHVVQNQRNEYGIGADYAFDVIIYDAAKKIIGLVQRASIDANTKTLSVTSHLPWTVDIAAKGGDFDPVVFKYGSQTWQDNDKNHQSTFGNGPEHGYEYGNREGDMGFTC</sequence>
<accession>A0A9P4LII3</accession>
<evidence type="ECO:0000256" key="1">
    <source>
        <dbReference type="SAM" id="SignalP"/>
    </source>
</evidence>
<dbReference type="Proteomes" id="UP000799777">
    <property type="component" value="Unassembled WGS sequence"/>
</dbReference>
<reference evidence="2" key="1">
    <citation type="journal article" date="2020" name="Stud. Mycol.">
        <title>101 Dothideomycetes genomes: a test case for predicting lifestyles and emergence of pathogens.</title>
        <authorList>
            <person name="Haridas S."/>
            <person name="Albert R."/>
            <person name="Binder M."/>
            <person name="Bloem J."/>
            <person name="Labutti K."/>
            <person name="Salamov A."/>
            <person name="Andreopoulos B."/>
            <person name="Baker S."/>
            <person name="Barry K."/>
            <person name="Bills G."/>
            <person name="Bluhm B."/>
            <person name="Cannon C."/>
            <person name="Castanera R."/>
            <person name="Culley D."/>
            <person name="Daum C."/>
            <person name="Ezra D."/>
            <person name="Gonzalez J."/>
            <person name="Henrissat B."/>
            <person name="Kuo A."/>
            <person name="Liang C."/>
            <person name="Lipzen A."/>
            <person name="Lutzoni F."/>
            <person name="Magnuson J."/>
            <person name="Mondo S."/>
            <person name="Nolan M."/>
            <person name="Ohm R."/>
            <person name="Pangilinan J."/>
            <person name="Park H.-J."/>
            <person name="Ramirez L."/>
            <person name="Alfaro M."/>
            <person name="Sun H."/>
            <person name="Tritt A."/>
            <person name="Yoshinaga Y."/>
            <person name="Zwiers L.-H."/>
            <person name="Turgeon B."/>
            <person name="Goodwin S."/>
            <person name="Spatafora J."/>
            <person name="Crous P."/>
            <person name="Grigoriev I."/>
        </authorList>
    </citation>
    <scope>NUCLEOTIDE SEQUENCE</scope>
    <source>
        <strain evidence="2">CBS 110217</strain>
    </source>
</reference>